<protein>
    <submittedName>
        <fullName evidence="1">Uncharacterized protein</fullName>
    </submittedName>
</protein>
<gene>
    <name evidence="1" type="ORF">SAMN04488103_10256</name>
</gene>
<evidence type="ECO:0000313" key="2">
    <source>
        <dbReference type="Proteomes" id="UP000198761"/>
    </source>
</evidence>
<name>A0A1H8B4V8_9RHOB</name>
<accession>A0A1H8B4V8</accession>
<dbReference type="Proteomes" id="UP000198761">
    <property type="component" value="Unassembled WGS sequence"/>
</dbReference>
<reference evidence="1 2" key="1">
    <citation type="submission" date="2016-10" db="EMBL/GenBank/DDBJ databases">
        <authorList>
            <person name="de Groot N.N."/>
        </authorList>
    </citation>
    <scope>NUCLEOTIDE SEQUENCE [LARGE SCALE GENOMIC DNA]</scope>
    <source>
        <strain evidence="1 2">DSM 3857</strain>
    </source>
</reference>
<keyword evidence="2" id="KW-1185">Reference proteome</keyword>
<organism evidence="1 2">
    <name type="scientific">Gemmobacter aquatilis</name>
    <dbReference type="NCBI Taxonomy" id="933059"/>
    <lineage>
        <taxon>Bacteria</taxon>
        <taxon>Pseudomonadati</taxon>
        <taxon>Pseudomonadota</taxon>
        <taxon>Alphaproteobacteria</taxon>
        <taxon>Rhodobacterales</taxon>
        <taxon>Paracoccaceae</taxon>
        <taxon>Gemmobacter</taxon>
    </lineage>
</organism>
<proteinExistence type="predicted"/>
<dbReference type="EMBL" id="FOCE01000002">
    <property type="protein sequence ID" value="SEM78010.1"/>
    <property type="molecule type" value="Genomic_DNA"/>
</dbReference>
<sequence length="54" mass="5675">MQEGRALAYFLFLNILGGRPAGPWGADSPPATLVPCAGYRGMRAPPLRAESAMA</sequence>
<evidence type="ECO:0000313" key="1">
    <source>
        <dbReference type="EMBL" id="SEM78010.1"/>
    </source>
</evidence>
<dbReference type="AlphaFoldDB" id="A0A1H8B4V8"/>